<dbReference type="Proteomes" id="UP000780801">
    <property type="component" value="Unassembled WGS sequence"/>
</dbReference>
<accession>A0A9P6FRV3</accession>
<dbReference type="GO" id="GO:0003676">
    <property type="term" value="F:nucleic acid binding"/>
    <property type="evidence" value="ECO:0007669"/>
    <property type="project" value="InterPro"/>
</dbReference>
<dbReference type="AlphaFoldDB" id="A0A9P6FRV3"/>
<dbReference type="InterPro" id="IPR012677">
    <property type="entry name" value="Nucleotide-bd_a/b_plait_sf"/>
</dbReference>
<feature type="compositionally biased region" description="Basic and acidic residues" evidence="1">
    <location>
        <begin position="552"/>
        <end position="569"/>
    </location>
</feature>
<dbReference type="InterPro" id="IPR035979">
    <property type="entry name" value="RBD_domain_sf"/>
</dbReference>
<feature type="compositionally biased region" description="Polar residues" evidence="1">
    <location>
        <begin position="461"/>
        <end position="480"/>
    </location>
</feature>
<sequence length="642" mass="72235">MPQDQGHGTSKNLVHHRSDGEDLDGNQNQKKKIGRNENRGLNEDQELGTSEGRNRVTGSNEAREKGKATAVDHYDVKYGYVYSAAAKTATTQAEDDMEVDGTGDGETGGKSGSSEEELEWEIIKSHGEKKLTLKIPVAWVVGETIGRKRQEIERIILGQRVNLVNTPRKVDIQGRDYFQIQVEAREDAEKLLAMTASKRAIQEIDRDEEDNNEEIEVSELEAEEDEKIQIFTVVDNEAIRAAENIRTVELYGIAPTTSDRFIRMAANKLGQVQTLKVLAVPNGRKVKAVITFDYTETVEEIKANNTQYVAVGRDLVRIGKIGGEVIRWNISHAYKLSGLPAGTSSLDLKDLMDKVQADFIEVPRFYRGKSSDFRYRREAFVYFRTQEDLDKAKETGMEFRGRKLAWCGLQDKLCYACNEKEHGIGKCEVQKQWIVNKLHIKEVQAFRRGTFNPVQRGKSFASATAGSSKTEKAQQPASRQSVVRNIDFNEENFPAITTPATRSVAKHDKEMEDQVKYLTQTVQSLSESLKAIQEQNKLLLTIVMNMFQGNKTGEEKGEKKEKEQSKDVPENLEDMETLTRKKRRTAMGDLPAYNRDVANEALAGIMALATNVKKREDEKMEKGARAQNGSKTQGKSTDNLII</sequence>
<feature type="region of interest" description="Disordered" evidence="1">
    <location>
        <begin position="457"/>
        <end position="480"/>
    </location>
</feature>
<organism evidence="2 3">
    <name type="scientific">Lunasporangiospora selenospora</name>
    <dbReference type="NCBI Taxonomy" id="979761"/>
    <lineage>
        <taxon>Eukaryota</taxon>
        <taxon>Fungi</taxon>
        <taxon>Fungi incertae sedis</taxon>
        <taxon>Mucoromycota</taxon>
        <taxon>Mortierellomycotina</taxon>
        <taxon>Mortierellomycetes</taxon>
        <taxon>Mortierellales</taxon>
        <taxon>Mortierellaceae</taxon>
        <taxon>Lunasporangiospora</taxon>
    </lineage>
</organism>
<feature type="region of interest" description="Disordered" evidence="1">
    <location>
        <begin position="1"/>
        <end position="70"/>
    </location>
</feature>
<dbReference type="Gene3D" id="3.30.70.330">
    <property type="match status" value="1"/>
</dbReference>
<keyword evidence="3" id="KW-1185">Reference proteome</keyword>
<dbReference type="EMBL" id="JAABOA010002160">
    <property type="protein sequence ID" value="KAF9580292.1"/>
    <property type="molecule type" value="Genomic_DNA"/>
</dbReference>
<name>A0A9P6FRV3_9FUNG</name>
<dbReference type="SUPFAM" id="SSF54928">
    <property type="entry name" value="RNA-binding domain, RBD"/>
    <property type="match status" value="1"/>
</dbReference>
<feature type="compositionally biased region" description="Acidic residues" evidence="1">
    <location>
        <begin position="93"/>
        <end position="103"/>
    </location>
</feature>
<feature type="compositionally biased region" description="Basic and acidic residues" evidence="1">
    <location>
        <begin position="613"/>
        <end position="624"/>
    </location>
</feature>
<reference evidence="2" key="1">
    <citation type="journal article" date="2020" name="Fungal Divers.">
        <title>Resolving the Mortierellaceae phylogeny through synthesis of multi-gene phylogenetics and phylogenomics.</title>
        <authorList>
            <person name="Vandepol N."/>
            <person name="Liber J."/>
            <person name="Desiro A."/>
            <person name="Na H."/>
            <person name="Kennedy M."/>
            <person name="Barry K."/>
            <person name="Grigoriev I.V."/>
            <person name="Miller A.N."/>
            <person name="O'Donnell K."/>
            <person name="Stajich J.E."/>
            <person name="Bonito G."/>
        </authorList>
    </citation>
    <scope>NUCLEOTIDE SEQUENCE</scope>
    <source>
        <strain evidence="2">KOD1015</strain>
    </source>
</reference>
<feature type="region of interest" description="Disordered" evidence="1">
    <location>
        <begin position="89"/>
        <end position="117"/>
    </location>
</feature>
<proteinExistence type="predicted"/>
<protein>
    <submittedName>
        <fullName evidence="2">Uncharacterized protein</fullName>
    </submittedName>
</protein>
<feature type="compositionally biased region" description="Polar residues" evidence="1">
    <location>
        <begin position="1"/>
        <end position="12"/>
    </location>
</feature>
<evidence type="ECO:0000256" key="1">
    <source>
        <dbReference type="SAM" id="MobiDB-lite"/>
    </source>
</evidence>
<dbReference type="OrthoDB" id="2416239at2759"/>
<feature type="compositionally biased region" description="Basic and acidic residues" evidence="1">
    <location>
        <begin position="61"/>
        <end position="70"/>
    </location>
</feature>
<comment type="caution">
    <text evidence="2">The sequence shown here is derived from an EMBL/GenBank/DDBJ whole genome shotgun (WGS) entry which is preliminary data.</text>
</comment>
<feature type="compositionally biased region" description="Polar residues" evidence="1">
    <location>
        <begin position="627"/>
        <end position="642"/>
    </location>
</feature>
<feature type="region of interest" description="Disordered" evidence="1">
    <location>
        <begin position="551"/>
        <end position="583"/>
    </location>
</feature>
<evidence type="ECO:0000313" key="2">
    <source>
        <dbReference type="EMBL" id="KAF9580292.1"/>
    </source>
</evidence>
<feature type="region of interest" description="Disordered" evidence="1">
    <location>
        <begin position="612"/>
        <end position="642"/>
    </location>
</feature>
<evidence type="ECO:0000313" key="3">
    <source>
        <dbReference type="Proteomes" id="UP000780801"/>
    </source>
</evidence>
<gene>
    <name evidence="2" type="ORF">BGW38_003124</name>
</gene>